<dbReference type="Gene3D" id="3.30.420.40">
    <property type="match status" value="2"/>
</dbReference>
<dbReference type="PANTHER" id="PTHR18964">
    <property type="entry name" value="ROK (REPRESSOR, ORF, KINASE) FAMILY"/>
    <property type="match status" value="1"/>
</dbReference>
<keyword evidence="4" id="KW-1185">Reference proteome</keyword>
<accession>A0A4P8EL43</accession>
<dbReference type="EMBL" id="CP039965">
    <property type="protein sequence ID" value="QCO57990.1"/>
    <property type="molecule type" value="Genomic_DNA"/>
</dbReference>
<gene>
    <name evidence="3" type="ORF">EOK75_14655</name>
</gene>
<name>A0A4P8EL43_9RHOB</name>
<dbReference type="Proteomes" id="UP000298631">
    <property type="component" value="Plasmid unnamed1"/>
</dbReference>
<sequence length="354" mass="36241">MEGEGLVHATGRRPAARGQPPLVYAFNPAGAVALGFEVRPDILTMVLTDLGGTALLTRQMRLTRTDPAHVLGLMAQMADEAQTDRPRILGAGLVIPGPFGVEGLSAAGATTLPGWDPKQIPAMAAEALGMPVHLDKDATAAALAEGMGGAAQGLSSYAFLYFGSGLGLGVVSQGQPLRGGFGNAGEVGHIIITPGGLPCDCGNHGCLEQYVSRLSLQRHLVAQGLLASHTRGTDATVAALLAAGNPALSTWITTAAEALSRAIGLLENLFDPQCIILGGALPDALLDALIANLSLPEGSVSRRADRNGPRVARGTSGNRSAAMGAAALVIHDTVTPRLDAHRSMPTEMKDAPCP</sequence>
<evidence type="ECO:0000313" key="4">
    <source>
        <dbReference type="Proteomes" id="UP000298631"/>
    </source>
</evidence>
<evidence type="ECO:0000313" key="3">
    <source>
        <dbReference type="EMBL" id="QCO57990.1"/>
    </source>
</evidence>
<dbReference type="AlphaFoldDB" id="A0A4P8EL43"/>
<dbReference type="InterPro" id="IPR043129">
    <property type="entry name" value="ATPase_NBD"/>
</dbReference>
<dbReference type="Pfam" id="PF00480">
    <property type="entry name" value="ROK"/>
    <property type="match status" value="1"/>
</dbReference>
<dbReference type="InterPro" id="IPR000600">
    <property type="entry name" value="ROK"/>
</dbReference>
<dbReference type="SUPFAM" id="SSF53067">
    <property type="entry name" value="Actin-like ATPase domain"/>
    <property type="match status" value="1"/>
</dbReference>
<protein>
    <submittedName>
        <fullName evidence="3">ROK family protein</fullName>
    </submittedName>
</protein>
<dbReference type="OrthoDB" id="9810372at2"/>
<comment type="similarity">
    <text evidence="1">Belongs to the ROK (NagC/XylR) family.</text>
</comment>
<reference evidence="3 4" key="1">
    <citation type="submission" date="2019-05" db="EMBL/GenBank/DDBJ databases">
        <title>Pseudorhodobacter turbinis sp. nov., isolated from the gut of the Korean turban shell.</title>
        <authorList>
            <person name="Jeong Y.-S."/>
            <person name="Kang W.-R."/>
            <person name="Bae J.-W."/>
        </authorList>
    </citation>
    <scope>NUCLEOTIDE SEQUENCE [LARGE SCALE GENOMIC DNA]</scope>
    <source>
        <strain evidence="3 4">S12M18</strain>
        <plasmid evidence="3 4">unnamed1</plasmid>
    </source>
</reference>
<keyword evidence="3" id="KW-0614">Plasmid</keyword>
<dbReference type="KEGG" id="pseb:EOK75_14655"/>
<evidence type="ECO:0000256" key="1">
    <source>
        <dbReference type="ARBA" id="ARBA00006479"/>
    </source>
</evidence>
<evidence type="ECO:0000256" key="2">
    <source>
        <dbReference type="SAM" id="MobiDB-lite"/>
    </source>
</evidence>
<proteinExistence type="inferred from homology"/>
<feature type="region of interest" description="Disordered" evidence="2">
    <location>
        <begin position="299"/>
        <end position="319"/>
    </location>
</feature>
<geneLocation type="plasmid" evidence="3 4">
    <name>unnamed1</name>
</geneLocation>
<organism evidence="3 4">
    <name type="scientific">Pseudorhodobacter turbinis</name>
    <dbReference type="NCBI Taxonomy" id="2500533"/>
    <lineage>
        <taxon>Bacteria</taxon>
        <taxon>Pseudomonadati</taxon>
        <taxon>Pseudomonadota</taxon>
        <taxon>Alphaproteobacteria</taxon>
        <taxon>Rhodobacterales</taxon>
        <taxon>Paracoccaceae</taxon>
        <taxon>Pseudorhodobacter</taxon>
    </lineage>
</organism>
<dbReference type="PANTHER" id="PTHR18964:SF149">
    <property type="entry name" value="BIFUNCTIONAL UDP-N-ACETYLGLUCOSAMINE 2-EPIMERASE_N-ACETYLMANNOSAMINE KINASE"/>
    <property type="match status" value="1"/>
</dbReference>